<evidence type="ECO:0000313" key="3">
    <source>
        <dbReference type="Proteomes" id="UP001501153"/>
    </source>
</evidence>
<dbReference type="Proteomes" id="UP001501153">
    <property type="component" value="Unassembled WGS sequence"/>
</dbReference>
<name>A0ABP8HWA0_9BACT</name>
<evidence type="ECO:0008006" key="4">
    <source>
        <dbReference type="Google" id="ProtNLM"/>
    </source>
</evidence>
<reference evidence="3" key="1">
    <citation type="journal article" date="2019" name="Int. J. Syst. Evol. Microbiol.">
        <title>The Global Catalogue of Microorganisms (GCM) 10K type strain sequencing project: providing services to taxonomists for standard genome sequencing and annotation.</title>
        <authorList>
            <consortium name="The Broad Institute Genomics Platform"/>
            <consortium name="The Broad Institute Genome Sequencing Center for Infectious Disease"/>
            <person name="Wu L."/>
            <person name="Ma J."/>
        </authorList>
    </citation>
    <scope>NUCLEOTIDE SEQUENCE [LARGE SCALE GENOMIC DNA]</scope>
    <source>
        <strain evidence="3">JCM 17923</strain>
    </source>
</reference>
<organism evidence="2 3">
    <name type="scientific">Hymenobacter saemangeumensis</name>
    <dbReference type="NCBI Taxonomy" id="1084522"/>
    <lineage>
        <taxon>Bacteria</taxon>
        <taxon>Pseudomonadati</taxon>
        <taxon>Bacteroidota</taxon>
        <taxon>Cytophagia</taxon>
        <taxon>Cytophagales</taxon>
        <taxon>Hymenobacteraceae</taxon>
        <taxon>Hymenobacter</taxon>
    </lineage>
</organism>
<keyword evidence="3" id="KW-1185">Reference proteome</keyword>
<feature type="transmembrane region" description="Helical" evidence="1">
    <location>
        <begin position="155"/>
        <end position="178"/>
    </location>
</feature>
<dbReference type="EMBL" id="BAABGZ010000002">
    <property type="protein sequence ID" value="GAA4346032.1"/>
    <property type="molecule type" value="Genomic_DNA"/>
</dbReference>
<keyword evidence="1" id="KW-1133">Transmembrane helix</keyword>
<accession>A0ABP8HWA0</accession>
<gene>
    <name evidence="2" type="ORF">GCM10023185_00190</name>
</gene>
<feature type="transmembrane region" description="Helical" evidence="1">
    <location>
        <begin position="190"/>
        <end position="209"/>
    </location>
</feature>
<keyword evidence="1" id="KW-0812">Transmembrane</keyword>
<feature type="transmembrane region" description="Helical" evidence="1">
    <location>
        <begin position="215"/>
        <end position="243"/>
    </location>
</feature>
<evidence type="ECO:0000256" key="1">
    <source>
        <dbReference type="SAM" id="Phobius"/>
    </source>
</evidence>
<keyword evidence="1" id="KW-0472">Membrane</keyword>
<dbReference type="Pfam" id="PF13803">
    <property type="entry name" value="DUF4184"/>
    <property type="match status" value="1"/>
</dbReference>
<evidence type="ECO:0000313" key="2">
    <source>
        <dbReference type="EMBL" id="GAA4346032.1"/>
    </source>
</evidence>
<comment type="caution">
    <text evidence="2">The sequence shown here is derived from an EMBL/GenBank/DDBJ whole genome shotgun (WGS) entry which is preliminary data.</text>
</comment>
<proteinExistence type="predicted"/>
<protein>
    <recommendedName>
        <fullName evidence="4">DUF4184 family protein</fullName>
    </recommendedName>
</protein>
<sequence length="253" mass="27885">MPFTFSHPALIIPLLRVRPRYRWFSATGLVAGSVAPDFEKFFKLHLASGYSHTLASIFYFSLPVSLALAFLFHQIVRRPLLAHLPGGLRRRLGQYAGFDWPRHFRRHYKGVLLSMVLGAAGHLFWDLFTHPSVLLKTLLPMMETTVPVGSRRVSLYKVSGVVNSVLGGLAIVWATWRLPAHPGAESRPRAWWAYWGLAALVAGALLALWAQLAVISWLSLGITAISAGMVGVVVASVCFRLGATPPPLGRERA</sequence>
<feature type="transmembrane region" description="Helical" evidence="1">
    <location>
        <begin position="50"/>
        <end position="72"/>
    </location>
</feature>
<dbReference type="InterPro" id="IPR025238">
    <property type="entry name" value="DUF4184"/>
</dbReference>
<dbReference type="RefSeq" id="WP_345232644.1">
    <property type="nucleotide sequence ID" value="NZ_BAABGZ010000002.1"/>
</dbReference>